<evidence type="ECO:0000313" key="3">
    <source>
        <dbReference type="Proteomes" id="UP000823775"/>
    </source>
</evidence>
<sequence>VTELYQWLWIHISAILNQSSLLLLFPLQSSCHISKVLTGEEQRPTPCPRSGSGPAIPTGTVNGVEMEELAPRGVGLTGDASEVVGGGGMMVL</sequence>
<dbReference type="Proteomes" id="UP000823775">
    <property type="component" value="Unassembled WGS sequence"/>
</dbReference>
<feature type="signal peptide" evidence="1">
    <location>
        <begin position="1"/>
        <end position="22"/>
    </location>
</feature>
<accession>A0ABS8SFX2</accession>
<gene>
    <name evidence="2" type="ORF">HAX54_036191</name>
</gene>
<feature type="non-terminal residue" evidence="2">
    <location>
        <position position="1"/>
    </location>
</feature>
<reference evidence="2 3" key="1">
    <citation type="journal article" date="2021" name="BMC Genomics">
        <title>Datura genome reveals duplications of psychoactive alkaloid biosynthetic genes and high mutation rate following tissue culture.</title>
        <authorList>
            <person name="Rajewski A."/>
            <person name="Carter-House D."/>
            <person name="Stajich J."/>
            <person name="Litt A."/>
        </authorList>
    </citation>
    <scope>NUCLEOTIDE SEQUENCE [LARGE SCALE GENOMIC DNA]</scope>
    <source>
        <strain evidence="2">AR-01</strain>
    </source>
</reference>
<evidence type="ECO:0000256" key="1">
    <source>
        <dbReference type="SAM" id="SignalP"/>
    </source>
</evidence>
<proteinExistence type="predicted"/>
<dbReference type="EMBL" id="JACEIK010000478">
    <property type="protein sequence ID" value="MCD7457797.1"/>
    <property type="molecule type" value="Genomic_DNA"/>
</dbReference>
<feature type="chain" id="PRO_5046112391" evidence="1">
    <location>
        <begin position="23"/>
        <end position="92"/>
    </location>
</feature>
<keyword evidence="1" id="KW-0732">Signal</keyword>
<keyword evidence="3" id="KW-1185">Reference proteome</keyword>
<evidence type="ECO:0000313" key="2">
    <source>
        <dbReference type="EMBL" id="MCD7457797.1"/>
    </source>
</evidence>
<protein>
    <submittedName>
        <fullName evidence="2">Uncharacterized protein</fullName>
    </submittedName>
</protein>
<name>A0ABS8SFX2_DATST</name>
<comment type="caution">
    <text evidence="2">The sequence shown here is derived from an EMBL/GenBank/DDBJ whole genome shotgun (WGS) entry which is preliminary data.</text>
</comment>
<organism evidence="2 3">
    <name type="scientific">Datura stramonium</name>
    <name type="common">Jimsonweed</name>
    <name type="synonym">Common thornapple</name>
    <dbReference type="NCBI Taxonomy" id="4076"/>
    <lineage>
        <taxon>Eukaryota</taxon>
        <taxon>Viridiplantae</taxon>
        <taxon>Streptophyta</taxon>
        <taxon>Embryophyta</taxon>
        <taxon>Tracheophyta</taxon>
        <taxon>Spermatophyta</taxon>
        <taxon>Magnoliopsida</taxon>
        <taxon>eudicotyledons</taxon>
        <taxon>Gunneridae</taxon>
        <taxon>Pentapetalae</taxon>
        <taxon>asterids</taxon>
        <taxon>lamiids</taxon>
        <taxon>Solanales</taxon>
        <taxon>Solanaceae</taxon>
        <taxon>Solanoideae</taxon>
        <taxon>Datureae</taxon>
        <taxon>Datura</taxon>
    </lineage>
</organism>